<organism evidence="6 7">
    <name type="scientific">Nesidiocoris tenuis</name>
    <dbReference type="NCBI Taxonomy" id="355587"/>
    <lineage>
        <taxon>Eukaryota</taxon>
        <taxon>Metazoa</taxon>
        <taxon>Ecdysozoa</taxon>
        <taxon>Arthropoda</taxon>
        <taxon>Hexapoda</taxon>
        <taxon>Insecta</taxon>
        <taxon>Pterygota</taxon>
        <taxon>Neoptera</taxon>
        <taxon>Paraneoptera</taxon>
        <taxon>Hemiptera</taxon>
        <taxon>Heteroptera</taxon>
        <taxon>Panheteroptera</taxon>
        <taxon>Cimicomorpha</taxon>
        <taxon>Miridae</taxon>
        <taxon>Dicyphina</taxon>
        <taxon>Nesidiocoris</taxon>
    </lineage>
</organism>
<comment type="similarity">
    <text evidence="1">Belongs to the folate receptor family.</text>
</comment>
<dbReference type="PANTHER" id="PTHR10517">
    <property type="entry name" value="FOLATE RECEPTOR"/>
    <property type="match status" value="1"/>
</dbReference>
<dbReference type="InterPro" id="IPR004269">
    <property type="entry name" value="Folate_rcpt"/>
</dbReference>
<reference evidence="6 7" key="1">
    <citation type="submission" date="2023-09" db="EMBL/GenBank/DDBJ databases">
        <title>Nesidiocoris tenuis whole genome shotgun sequence.</title>
        <authorList>
            <person name="Shibata T."/>
            <person name="Shimoda M."/>
            <person name="Kobayashi T."/>
            <person name="Uehara T."/>
        </authorList>
    </citation>
    <scope>NUCLEOTIDE SEQUENCE [LARGE SCALE GENOMIC DNA]</scope>
    <source>
        <strain evidence="6 7">Japan</strain>
    </source>
</reference>
<evidence type="ECO:0000256" key="1">
    <source>
        <dbReference type="ARBA" id="ARBA00007932"/>
    </source>
</evidence>
<feature type="signal peptide" evidence="4">
    <location>
        <begin position="1"/>
        <end position="21"/>
    </location>
</feature>
<dbReference type="Pfam" id="PF03024">
    <property type="entry name" value="Folate_rec"/>
    <property type="match status" value="1"/>
</dbReference>
<name>A0ABN7AHR3_9HEMI</name>
<keyword evidence="6" id="KW-0675">Receptor</keyword>
<dbReference type="Proteomes" id="UP001307889">
    <property type="component" value="Chromosome 2"/>
</dbReference>
<dbReference type="EMBL" id="AP028910">
    <property type="protein sequence ID" value="BES90734.1"/>
    <property type="molecule type" value="Genomic_DNA"/>
</dbReference>
<evidence type="ECO:0000313" key="7">
    <source>
        <dbReference type="Proteomes" id="UP001307889"/>
    </source>
</evidence>
<sequence>MVLSIVSFATTIAIVVVGSTAVPRLEEDLKPEERWDRPRCLDTARHKSSPSLEEELYKTCNVYGGSSCCTNETAVTVHTGELYNFEKLTCQNSLSPKCKNFFLKDACFFECSPDIARWAVIGEDKQEFVKDVPLCRSDCENWFEACADATTCTTNWRAAHDDPNFSCIGDNKNCQTFKKKFGTAETFCREIWGKSYDVVSDTDRCVKIDLSTRQDQENNHFPDEDNSGSSTMYNVVIIALPAMFFAVGNLIL</sequence>
<accession>A0ABN7AHR3</accession>
<keyword evidence="3" id="KW-1015">Disulfide bond</keyword>
<evidence type="ECO:0000256" key="2">
    <source>
        <dbReference type="ARBA" id="ARBA00022729"/>
    </source>
</evidence>
<keyword evidence="2 4" id="KW-0732">Signal</keyword>
<evidence type="ECO:0000259" key="5">
    <source>
        <dbReference type="Pfam" id="PF03024"/>
    </source>
</evidence>
<protein>
    <submittedName>
        <fullName evidence="6">Folate receptor</fullName>
    </submittedName>
</protein>
<feature type="chain" id="PRO_5046137491" evidence="4">
    <location>
        <begin position="22"/>
        <end position="252"/>
    </location>
</feature>
<feature type="domain" description="Folate receptor-like" evidence="5">
    <location>
        <begin position="39"/>
        <end position="206"/>
    </location>
</feature>
<proteinExistence type="inferred from homology"/>
<evidence type="ECO:0000256" key="3">
    <source>
        <dbReference type="ARBA" id="ARBA00023157"/>
    </source>
</evidence>
<evidence type="ECO:0000256" key="4">
    <source>
        <dbReference type="SAM" id="SignalP"/>
    </source>
</evidence>
<dbReference type="InterPro" id="IPR018143">
    <property type="entry name" value="Folate_rcpt-like"/>
</dbReference>
<evidence type="ECO:0000313" key="6">
    <source>
        <dbReference type="EMBL" id="BES90734.1"/>
    </source>
</evidence>
<keyword evidence="7" id="KW-1185">Reference proteome</keyword>
<gene>
    <name evidence="6" type="ORF">NTJ_03537</name>
</gene>